<organism evidence="2 3">
    <name type="scientific">Microbispora triticiradicis</name>
    <dbReference type="NCBI Taxonomy" id="2200763"/>
    <lineage>
        <taxon>Bacteria</taxon>
        <taxon>Bacillati</taxon>
        <taxon>Actinomycetota</taxon>
        <taxon>Actinomycetes</taxon>
        <taxon>Streptosporangiales</taxon>
        <taxon>Streptosporangiaceae</taxon>
        <taxon>Microbispora</taxon>
    </lineage>
</organism>
<dbReference type="EMBL" id="QFZU02000057">
    <property type="protein sequence ID" value="RGA04487.1"/>
    <property type="molecule type" value="Genomic_DNA"/>
</dbReference>
<gene>
    <name evidence="2" type="ORF">DI270_013420</name>
</gene>
<name>A0ABX9LKR5_9ACTN</name>
<feature type="compositionally biased region" description="Basic and acidic residues" evidence="1">
    <location>
        <begin position="105"/>
        <end position="117"/>
    </location>
</feature>
<feature type="compositionally biased region" description="Low complexity" evidence="1">
    <location>
        <begin position="227"/>
        <end position="242"/>
    </location>
</feature>
<feature type="compositionally biased region" description="Low complexity" evidence="1">
    <location>
        <begin position="251"/>
        <end position="264"/>
    </location>
</feature>
<feature type="region of interest" description="Disordered" evidence="1">
    <location>
        <begin position="97"/>
        <end position="117"/>
    </location>
</feature>
<feature type="compositionally biased region" description="Low complexity" evidence="1">
    <location>
        <begin position="151"/>
        <end position="166"/>
    </location>
</feature>
<sequence length="383" mass="40562">MGVVEWVLVALLIGYCGWGLAKANNRPHSQTRAKEKAARKERAKERAAKGEPAPATGPDKPSLLVAAWNASGARPVTATRGGQAAAELIGRATGHSWRWGKAKAARQEAAKAKAEDATRQAAIKLGQTITAAARRRWEAKTDRSPVWSRTAKGGPASAPAAANGKPVNGRTVNGKPAADEPLTATVKCRHCGKEHTITIPAGQTAEGITCPCGSELLISRRPLDLPADSASSDSSTDSTTETENTKEKTMTIPAPRTAPATEAASSDESLRALAPADWAQISQRIATFEPESDADLLNLMTGEVAGICGYAEAYEELHRHCLEKVGLDPRAVQGLGDFSGHVGELTQRMAEAHRTFLAAYQEVMEAVRNGVVLPYNGRFFTGS</sequence>
<dbReference type="Proteomes" id="UP000262538">
    <property type="component" value="Unassembled WGS sequence"/>
</dbReference>
<dbReference type="RefSeq" id="WP_111700224.1">
    <property type="nucleotide sequence ID" value="NZ_QFZU02000057.1"/>
</dbReference>
<protein>
    <submittedName>
        <fullName evidence="2">Uncharacterized protein</fullName>
    </submittedName>
</protein>
<reference evidence="2 3" key="1">
    <citation type="submission" date="2018-08" db="EMBL/GenBank/DDBJ databases">
        <title>Microbispora. triticiradicis sp. nov., a novel actinomycete isolated from the root of wheat (Triticum aestivum L.)).</title>
        <authorList>
            <person name="Han C."/>
        </authorList>
    </citation>
    <scope>NUCLEOTIDE SEQUENCE [LARGE SCALE GENOMIC DNA]</scope>
    <source>
        <strain evidence="2 3">NEAU-HRDPA2-9</strain>
    </source>
</reference>
<feature type="compositionally biased region" description="Basic and acidic residues" evidence="1">
    <location>
        <begin position="32"/>
        <end position="49"/>
    </location>
</feature>
<feature type="region of interest" description="Disordered" evidence="1">
    <location>
        <begin position="225"/>
        <end position="269"/>
    </location>
</feature>
<evidence type="ECO:0000313" key="3">
    <source>
        <dbReference type="Proteomes" id="UP000262538"/>
    </source>
</evidence>
<feature type="region of interest" description="Disordered" evidence="1">
    <location>
        <begin position="24"/>
        <end position="62"/>
    </location>
</feature>
<proteinExistence type="predicted"/>
<keyword evidence="3" id="KW-1185">Reference proteome</keyword>
<evidence type="ECO:0000313" key="2">
    <source>
        <dbReference type="EMBL" id="RGA04487.1"/>
    </source>
</evidence>
<comment type="caution">
    <text evidence="2">The sequence shown here is derived from an EMBL/GenBank/DDBJ whole genome shotgun (WGS) entry which is preliminary data.</text>
</comment>
<feature type="region of interest" description="Disordered" evidence="1">
    <location>
        <begin position="134"/>
        <end position="178"/>
    </location>
</feature>
<evidence type="ECO:0000256" key="1">
    <source>
        <dbReference type="SAM" id="MobiDB-lite"/>
    </source>
</evidence>
<accession>A0ABX9LKR5</accession>